<dbReference type="AlphaFoldDB" id="A0A9X0UEF4"/>
<dbReference type="PANTHER" id="PTHR11365:SF23">
    <property type="entry name" value="HYPOTHETICAL 5-OXOPROLINASE (EUROFUNG)-RELATED"/>
    <property type="match status" value="1"/>
</dbReference>
<organism evidence="4 5">
    <name type="scientific">Siccirubricoccus deserti</name>
    <dbReference type="NCBI Taxonomy" id="2013562"/>
    <lineage>
        <taxon>Bacteria</taxon>
        <taxon>Pseudomonadati</taxon>
        <taxon>Pseudomonadota</taxon>
        <taxon>Alphaproteobacteria</taxon>
        <taxon>Acetobacterales</taxon>
        <taxon>Roseomonadaceae</taxon>
        <taxon>Siccirubricoccus</taxon>
    </lineage>
</organism>
<evidence type="ECO:0000259" key="2">
    <source>
        <dbReference type="Pfam" id="PF05378"/>
    </source>
</evidence>
<dbReference type="EMBL" id="JACOMF010000017">
    <property type="protein sequence ID" value="MBC4016693.1"/>
    <property type="molecule type" value="Genomic_DNA"/>
</dbReference>
<dbReference type="InterPro" id="IPR002821">
    <property type="entry name" value="Hydantoinase_A"/>
</dbReference>
<dbReference type="InterPro" id="IPR045079">
    <property type="entry name" value="Oxoprolinase-like"/>
</dbReference>
<accession>A0A9X0UEF4</accession>
<dbReference type="GO" id="GO:0017168">
    <property type="term" value="F:5-oxoprolinase (ATP-hydrolyzing) activity"/>
    <property type="evidence" value="ECO:0007669"/>
    <property type="project" value="TreeGrafter"/>
</dbReference>
<feature type="domain" description="Hydantoinase/oxoprolinase N-terminal" evidence="2">
    <location>
        <begin position="11"/>
        <end position="188"/>
    </location>
</feature>
<gene>
    <name evidence="4" type="ORF">H7965_15325</name>
</gene>
<comment type="caution">
    <text evidence="4">The sequence shown here is derived from an EMBL/GenBank/DDBJ whole genome shotgun (WGS) entry which is preliminary data.</text>
</comment>
<dbReference type="RefSeq" id="WP_186771457.1">
    <property type="nucleotide sequence ID" value="NZ_JACOMF010000017.1"/>
</dbReference>
<dbReference type="Pfam" id="PF01968">
    <property type="entry name" value="Hydantoinase_A"/>
    <property type="match status" value="1"/>
</dbReference>
<evidence type="ECO:0000313" key="5">
    <source>
        <dbReference type="Proteomes" id="UP000600101"/>
    </source>
</evidence>
<dbReference type="InterPro" id="IPR008040">
    <property type="entry name" value="Hydant_A_N"/>
</dbReference>
<dbReference type="Pfam" id="PF05378">
    <property type="entry name" value="Hydant_A_N"/>
    <property type="match status" value="1"/>
</dbReference>
<evidence type="ECO:0000313" key="4">
    <source>
        <dbReference type="EMBL" id="MBC4016693.1"/>
    </source>
</evidence>
<dbReference type="GO" id="GO:0006749">
    <property type="term" value="P:glutathione metabolic process"/>
    <property type="evidence" value="ECO:0007669"/>
    <property type="project" value="TreeGrafter"/>
</dbReference>
<protein>
    <submittedName>
        <fullName evidence="4">Hydantoinase/oxoprolinase family protein</fullName>
    </submittedName>
</protein>
<evidence type="ECO:0000259" key="1">
    <source>
        <dbReference type="Pfam" id="PF01968"/>
    </source>
</evidence>
<dbReference type="InterPro" id="IPR043129">
    <property type="entry name" value="ATPase_NBD"/>
</dbReference>
<dbReference type="GO" id="GO:0005829">
    <property type="term" value="C:cytosol"/>
    <property type="evidence" value="ECO:0007669"/>
    <property type="project" value="TreeGrafter"/>
</dbReference>
<dbReference type="PANTHER" id="PTHR11365">
    <property type="entry name" value="5-OXOPROLINASE RELATED"/>
    <property type="match status" value="1"/>
</dbReference>
<sequence>MPSPEPRALIVAVDIGGTFTDITLQDAVTGEAWTAKTPSTPRDPSEAFLTGVGLALVQAGRDATAVGRVLHGTTVATNLILEGKTAPAALLTTAGFRHVLEIGRADLPRRDNLWAWRKPRRPVAPAMVLEVAGRIAADGSELAPLDEEAVAEAVRAAVAGGAQAIAICFLHSFANPAQERRALEIAQATAPGLALTASSEVLPVVREYERSMATVLNAAVMPAVATYVGRLEQRLEAGGIAAPLLLMKSNGGVAGATAIRRAPLQTALSGPAAGVVGAAAMARAAGVPDIITVDIGGTSADICLIREGKVGLTQSGRVGPWPLPLPMVDMVTIGAGGGSIARVTGGALAVGPESAGADPGPACYGRGGTSPTVTDAHLVLGHLPPALLGGRMALDPARAEAAIRAAVAEPLGLSLEAAARGILAIADNTMVGAIRIVSVERGHDPRGFALVPFGGAGPLHGVALATLLGMTRVLVPPSPGVLCAQGLLAADLKSEFSRSVAQPLAGAAPAALEAAFAGLEAEAADWFALEAVPPADRATRRVALMRYEEQGFELPLPWPEAAKPRAALAADFAAAHRALYGFDLPGVAIEIVTLRVEASGRLPAPAMPAPRGGTAADALLGRQRLLRPEGAVEAVILDRSRLGAGAEFAGPAILTQLDATTLVPPGWRGRVLPAGALLLEAE</sequence>
<evidence type="ECO:0000259" key="3">
    <source>
        <dbReference type="Pfam" id="PF19278"/>
    </source>
</evidence>
<feature type="domain" description="Hydantoinase A/oxoprolinase" evidence="1">
    <location>
        <begin position="210"/>
        <end position="495"/>
    </location>
</feature>
<dbReference type="InterPro" id="IPR049517">
    <property type="entry name" value="ACX-like_C"/>
</dbReference>
<dbReference type="Pfam" id="PF19278">
    <property type="entry name" value="Hydant_A_C"/>
    <property type="match status" value="1"/>
</dbReference>
<name>A0A9X0UEF4_9PROT</name>
<keyword evidence="5" id="KW-1185">Reference proteome</keyword>
<proteinExistence type="predicted"/>
<feature type="domain" description="Acetophenone carboxylase-like C-terminal" evidence="3">
    <location>
        <begin position="508"/>
        <end position="668"/>
    </location>
</feature>
<dbReference type="Proteomes" id="UP000600101">
    <property type="component" value="Unassembled WGS sequence"/>
</dbReference>
<dbReference type="SUPFAM" id="SSF53067">
    <property type="entry name" value="Actin-like ATPase domain"/>
    <property type="match status" value="1"/>
</dbReference>
<reference evidence="4" key="1">
    <citation type="submission" date="2020-08" db="EMBL/GenBank/DDBJ databases">
        <authorList>
            <person name="Hu Y."/>
            <person name="Nguyen S.V."/>
            <person name="Li F."/>
            <person name="Fanning S."/>
        </authorList>
    </citation>
    <scope>NUCLEOTIDE SEQUENCE</scope>
    <source>
        <strain evidence="4">SYSU D8009</strain>
    </source>
</reference>